<evidence type="ECO:0000256" key="1">
    <source>
        <dbReference type="SAM" id="Coils"/>
    </source>
</evidence>
<dbReference type="Proteomes" id="UP000245252">
    <property type="component" value="Unassembled WGS sequence"/>
</dbReference>
<protein>
    <recommendedName>
        <fullName evidence="2">Bacteriophage tail tape measure N-terminal domain-containing protein</fullName>
    </recommendedName>
</protein>
<evidence type="ECO:0000259" key="2">
    <source>
        <dbReference type="Pfam" id="PF06791"/>
    </source>
</evidence>
<feature type="coiled-coil region" evidence="1">
    <location>
        <begin position="406"/>
        <end position="460"/>
    </location>
</feature>
<comment type="caution">
    <text evidence="3">The sequence shown here is derived from an EMBL/GenBank/DDBJ whole genome shotgun (WGS) entry which is preliminary data.</text>
</comment>
<sequence length="1803" mass="190658">MTQAVTELIVRDGGSLAVLDRFETGMQAAGAASEKSTGAIDRYNAAMTKFAEAERKGAAFTTQRVERLTAEQRAMERWQAKLDQGAALEIKLRREAERAAVDAANAVALGYTTQEQALRTLMALEKSHAGQLAQISNVARSGATVANDAIRSRIAATNDLTQATNRLAVANDNASNTANLAAQFQDIGVTAAMGMSPLQIALQQGTQISAVLGPMGAAGAVRSLGAAFASIVSPVSLVTIGLVAVAAAAIQWVSSSKDGAEDAGKALEEHKKWLDALLSGYESVQKAARAASDEAARLPQGVVEIDLAAGLKRQAEEAEALDQRIRAARESAQQLFSDLNSPSAPVAFGINEGPGLDDLRQQAAFIRDLGLSASSSAKELDDAMIAARALFEATDDMSVKDAADSVFNLARELHALRARMEETKAAQDALANTSGVAEALERVRDRTVDLRTEKEKLDDQFRTDAMGARTIGDLNALVSAYASMERAAQASAWAVANSGDAAKVAASQYGTAAGAAGAYANALWKLGSIIPEVAAAQTAMLGLRDADESLNKARTEAANLLQAGAITQDDYNKKLDEASSLYRRAKEEITGFSSAESSLQKKERAAAIGAMDERAAAAARIRDEYADLEKEIRKSITNGQSEADVNLQLQRATAAMNSELDASTKHFDDIAAKAGERGAAKDVRDAAKAAREAERDFRSFANDADRLVEQMFPGEAARREAEELLSLMKQFGGQLDELQAKAVNTEIQNLFKASEMGVRRLGDRTESRMAEAAEAVEGTLGSVLSDLFSEPTRGLDAFVDKMISAFAQLGQANLQKAFDGLLGGGGSSAGRSGQSAGNIFSGLKDAVSSLFGTGMTKSSSFVSTQSRAVADAAARVSTRPVTNVLSDLGSSIKKTATDLGVSARDIAAIIGYETGGTYNAWQKGPTSKWGEHRGLIQWGEPQRRQYGVTAQSTVAEQMEAVTRYLKNAGVEPGMGLKDLYSAVNAGRVGLYNRIDGATTVMQKVANDIPKHYASADRLLGTAPDMKSAVADGTKNALTAVASARVGAGAGDGFNIVAGQPGGTAGASLGGAGLGGALNAALGGFGLGAQTENPAMGALGGAISGFSAGGLPGAIIGGIAGFIGGLFGKSRAKKKEQAQARNELNSNKTAIEAIFATGEGRGIGSATQAYNEFYDKTAEIDIVAQKAGDDELVKRLRENVNKFFILLEKDFLAKFDGIIEAYSSGMGSNSAFLQGAAAMEQLREELKDFVADAQTFGDLQIFHNRDLTPEQLAERVKEAERAAQQMVLATIAGVDQLSEMETAVLHLRGSAAAAQGTLEQLGMSAEDAAAGIEQALGSALAKLRDGFMKDITSSLNQLSGVGYLNDILDAQEIYQQRLKNSAALGIDGSYALRELSLSLKDIVLSSDLTKAEIEILSKAFPQLQFAIKGWSEDTLSLAGATSQLQAAYDKEADALNDVIGRTKAFISSIKQFREEMKLNDTSPLGPLERVNEAARQFRELAILAMTGDEDAIGQLTQISQEYLDEAQAYYTSSVKYFEIWKEVDRTLSQVQSASEGSLSEAEKQLKSLDASVAGILKVDESVLSVKDALAQYNTTLNASLDVLKDQIGMVGTNAITEAYHNTLGRDPEAAGLSYWQQQVKDGKSIDWVEAAIGDSREAKIRALYKSVMGRDVDAAGLKYWVGTNKSVSQIEADLKYAKSIGAFASGGFHVGGLRIVGERGPEIEATGPSRIWSAGETRALFQDKNGDLVDEVKGLRQDNAELRVAVRELAKAVAFAGTRQIEEQQKTNANLAEVSGDLKRANAR</sequence>
<name>A0A2U2DWI3_9HYPH</name>
<feature type="coiled-coil region" evidence="1">
    <location>
        <begin position="543"/>
        <end position="638"/>
    </location>
</feature>
<accession>A0A2U2DWI3</accession>
<dbReference type="RefSeq" id="WP_109456182.1">
    <property type="nucleotide sequence ID" value="NZ_QFBC01000001.1"/>
</dbReference>
<keyword evidence="1" id="KW-0175">Coiled coil</keyword>
<dbReference type="EMBL" id="QFBC01000001">
    <property type="protein sequence ID" value="PWE57666.1"/>
    <property type="molecule type" value="Genomic_DNA"/>
</dbReference>
<evidence type="ECO:0000313" key="3">
    <source>
        <dbReference type="EMBL" id="PWE57666.1"/>
    </source>
</evidence>
<dbReference type="InterPro" id="IPR009628">
    <property type="entry name" value="Phage_tape_measure_N"/>
</dbReference>
<evidence type="ECO:0000313" key="4">
    <source>
        <dbReference type="Proteomes" id="UP000245252"/>
    </source>
</evidence>
<reference evidence="3 4" key="1">
    <citation type="submission" date="2018-05" db="EMBL/GenBank/DDBJ databases">
        <title>The draft genome of strain NS-104.</title>
        <authorList>
            <person name="Hang P."/>
            <person name="Jiang J."/>
        </authorList>
    </citation>
    <scope>NUCLEOTIDE SEQUENCE [LARGE SCALE GENOMIC DNA]</scope>
    <source>
        <strain evidence="3 4">NS-104</strain>
    </source>
</reference>
<feature type="coiled-coil region" evidence="1">
    <location>
        <begin position="311"/>
        <end position="338"/>
    </location>
</feature>
<proteinExistence type="predicted"/>
<dbReference type="OrthoDB" id="8421800at2"/>
<dbReference type="Pfam" id="PF06791">
    <property type="entry name" value="TMP_2"/>
    <property type="match status" value="1"/>
</dbReference>
<organism evidence="3 4">
    <name type="scientific">Metarhizobium album</name>
    <dbReference type="NCBI Taxonomy" id="2182425"/>
    <lineage>
        <taxon>Bacteria</taxon>
        <taxon>Pseudomonadati</taxon>
        <taxon>Pseudomonadota</taxon>
        <taxon>Alphaproteobacteria</taxon>
        <taxon>Hyphomicrobiales</taxon>
        <taxon>Rhizobiaceae</taxon>
        <taxon>Metarhizobium</taxon>
    </lineage>
</organism>
<feature type="coiled-coil region" evidence="1">
    <location>
        <begin position="690"/>
        <end position="741"/>
    </location>
</feature>
<gene>
    <name evidence="3" type="ORF">DEM27_00180</name>
</gene>
<feature type="domain" description="Bacteriophage tail tape measure N-terminal" evidence="2">
    <location>
        <begin position="171"/>
        <end position="267"/>
    </location>
</feature>
<keyword evidence="4" id="KW-1185">Reference proteome</keyword>